<sequence>MVVEGEEFDEELDYGVPQGGFVRGSSPGILFPGIPGKRDPEIPGFEELCFWGVSCLLIGGISQFDLRNIMMAMGVAPSYYAEFENDFGKPLDGIHLLDLSTTWHWMCNERLCSDQSRLAVGMAWMCIIDSCAYENGDLCLFIFMKRGSIAPPTYAKRVSSPKSAYVPYCTSDRFVATDKQTKTNNGGQTISENRSTSRLAVGMAWMCIIDSCAYENGDLYDFGKPLDGIHLLDLSTTWHWMCNERLCSDQSRLAVGMAWMCIIDSCAYENGDLCLFIFMKRGSIAPPTYAKRVSSPKSAYVPYCTSDRFVATDKQTKTNNGGQTISENRSTSRLAVGMAWMCIIDSCAYENGDLCLFIFMKRGSIAPPTYAKRVSSPKSAYVPYCTSDRFVATDKQTKTNNGGQTISENRSTSRLAVGMAWMCIIDSCAYENGDLYDFGKPLDGIHLLDLSTTWHWMCNERLCSDQSRLAVGMAWMCIIDSCAYENGDLCLFIFMKRGSIAPPTYAKRVSSPKSAYVPYCTSDRFVATDKQTKTNNGGQTISENRSTLLAPELASQINSIKMSKHKNWRVFENGGPQVFFGINPIDLRFEIAFTLKIVILLAGFEFPEYQYEVWSNLGAKVCSTSHRSVEAWKKYLTTE</sequence>
<organism evidence="1 2">
    <name type="scientific">Folsomia candida</name>
    <name type="common">Springtail</name>
    <dbReference type="NCBI Taxonomy" id="158441"/>
    <lineage>
        <taxon>Eukaryota</taxon>
        <taxon>Metazoa</taxon>
        <taxon>Ecdysozoa</taxon>
        <taxon>Arthropoda</taxon>
        <taxon>Hexapoda</taxon>
        <taxon>Collembola</taxon>
        <taxon>Entomobryomorpha</taxon>
        <taxon>Isotomoidea</taxon>
        <taxon>Isotomidae</taxon>
        <taxon>Proisotominae</taxon>
        <taxon>Folsomia</taxon>
    </lineage>
</organism>
<accession>A0A226D6S1</accession>
<dbReference type="AlphaFoldDB" id="A0A226D6S1"/>
<name>A0A226D6S1_FOLCA</name>
<reference evidence="1 2" key="1">
    <citation type="submission" date="2015-12" db="EMBL/GenBank/DDBJ databases">
        <title>The genome of Folsomia candida.</title>
        <authorList>
            <person name="Faddeeva A."/>
            <person name="Derks M.F."/>
            <person name="Anvar Y."/>
            <person name="Smit S."/>
            <person name="Van Straalen N."/>
            <person name="Roelofs D."/>
        </authorList>
    </citation>
    <scope>NUCLEOTIDE SEQUENCE [LARGE SCALE GENOMIC DNA]</scope>
    <source>
        <strain evidence="1 2">VU population</strain>
        <tissue evidence="1">Whole body</tissue>
    </source>
</reference>
<comment type="caution">
    <text evidence="1">The sequence shown here is derived from an EMBL/GenBank/DDBJ whole genome shotgun (WGS) entry which is preliminary data.</text>
</comment>
<evidence type="ECO:0000313" key="1">
    <source>
        <dbReference type="EMBL" id="OXA40909.1"/>
    </source>
</evidence>
<keyword evidence="2" id="KW-1185">Reference proteome</keyword>
<evidence type="ECO:0000313" key="2">
    <source>
        <dbReference type="Proteomes" id="UP000198287"/>
    </source>
</evidence>
<gene>
    <name evidence="1" type="ORF">Fcan01_24352</name>
</gene>
<dbReference type="EMBL" id="LNIX01000031">
    <property type="protein sequence ID" value="OXA40909.1"/>
    <property type="molecule type" value="Genomic_DNA"/>
</dbReference>
<dbReference type="Proteomes" id="UP000198287">
    <property type="component" value="Unassembled WGS sequence"/>
</dbReference>
<proteinExistence type="predicted"/>
<protein>
    <submittedName>
        <fullName evidence="1">Uncharacterized protein</fullName>
    </submittedName>
</protein>